<dbReference type="Proteomes" id="UP000630528">
    <property type="component" value="Unassembled WGS sequence"/>
</dbReference>
<keyword evidence="2" id="KW-1185">Reference proteome</keyword>
<dbReference type="AlphaFoldDB" id="A0A934TWG3"/>
<sequence length="203" mass="20239">MGRIHALVFEEAMAAFLSAACGGGVAVGVQVGTGACADGGACVITVAGSGAFGTVDGKAMAAQFFMPHALAMDAMGQLHVADFGTGNATRVVADGMVSTLPEDVIDFPQPAERATDAAGNTFVADPFGNRIVEITPDGLVTVLAGTGEAGDADGDAASATFSMPSALVFDAQGALLVADMGNRKIRKITFAAGRSAPSSDRPN</sequence>
<dbReference type="InterPro" id="IPR011042">
    <property type="entry name" value="6-blade_b-propeller_TolB-like"/>
</dbReference>
<reference evidence="1" key="2">
    <citation type="submission" date="2021-01" db="EMBL/GenBank/DDBJ databases">
        <authorList>
            <person name="Kang M."/>
        </authorList>
    </citation>
    <scope>NUCLEOTIDE SEQUENCE</scope>
    <source>
        <strain evidence="1">KACC 17527</strain>
    </source>
</reference>
<dbReference type="PANTHER" id="PTHR13833:SF71">
    <property type="entry name" value="NHL DOMAIN-CONTAINING PROTEIN"/>
    <property type="match status" value="1"/>
</dbReference>
<evidence type="ECO:0000313" key="1">
    <source>
        <dbReference type="EMBL" id="MBK6007942.1"/>
    </source>
</evidence>
<accession>A0A934TWG3</accession>
<dbReference type="PANTHER" id="PTHR13833">
    <property type="match status" value="1"/>
</dbReference>
<proteinExistence type="predicted"/>
<comment type="caution">
    <text evidence="1">The sequence shown here is derived from an EMBL/GenBank/DDBJ whole genome shotgun (WGS) entry which is preliminary data.</text>
</comment>
<protein>
    <submittedName>
        <fullName evidence="1">Uncharacterized protein</fullName>
    </submittedName>
</protein>
<dbReference type="RefSeq" id="WP_201174406.1">
    <property type="nucleotide sequence ID" value="NZ_JAEPWM010000008.1"/>
</dbReference>
<reference evidence="1" key="1">
    <citation type="journal article" date="2012" name="J. Microbiol. Biotechnol.">
        <title>Ramlibacter ginsenosidimutans sp. nov., with ginsenoside-converting activity.</title>
        <authorList>
            <person name="Wang L."/>
            <person name="An D.S."/>
            <person name="Kim S.G."/>
            <person name="Jin F.X."/>
            <person name="Kim S.C."/>
            <person name="Lee S.T."/>
            <person name="Im W.T."/>
        </authorList>
    </citation>
    <scope>NUCLEOTIDE SEQUENCE</scope>
    <source>
        <strain evidence="1">KACC 17527</strain>
    </source>
</reference>
<organism evidence="1 2">
    <name type="scientific">Ramlibacter ginsenosidimutans</name>
    <dbReference type="NCBI Taxonomy" id="502333"/>
    <lineage>
        <taxon>Bacteria</taxon>
        <taxon>Pseudomonadati</taxon>
        <taxon>Pseudomonadota</taxon>
        <taxon>Betaproteobacteria</taxon>
        <taxon>Burkholderiales</taxon>
        <taxon>Comamonadaceae</taxon>
        <taxon>Ramlibacter</taxon>
    </lineage>
</organism>
<dbReference type="EMBL" id="JAEPWM010000008">
    <property type="protein sequence ID" value="MBK6007942.1"/>
    <property type="molecule type" value="Genomic_DNA"/>
</dbReference>
<dbReference type="SUPFAM" id="SSF101898">
    <property type="entry name" value="NHL repeat"/>
    <property type="match status" value="1"/>
</dbReference>
<evidence type="ECO:0000313" key="2">
    <source>
        <dbReference type="Proteomes" id="UP000630528"/>
    </source>
</evidence>
<gene>
    <name evidence="1" type="ORF">JJB11_17725</name>
</gene>
<name>A0A934TWG3_9BURK</name>
<dbReference type="Gene3D" id="2.120.10.30">
    <property type="entry name" value="TolB, C-terminal domain"/>
    <property type="match status" value="2"/>
</dbReference>